<dbReference type="Proteomes" id="UP001175227">
    <property type="component" value="Unassembled WGS sequence"/>
</dbReference>
<gene>
    <name evidence="1" type="ORF">IW261DRAFT_1502130</name>
</gene>
<reference evidence="1" key="1">
    <citation type="submission" date="2023-06" db="EMBL/GenBank/DDBJ databases">
        <authorList>
            <consortium name="Lawrence Berkeley National Laboratory"/>
            <person name="Ahrendt S."/>
            <person name="Sahu N."/>
            <person name="Indic B."/>
            <person name="Wong-Bajracharya J."/>
            <person name="Merenyi Z."/>
            <person name="Ke H.-M."/>
            <person name="Monk M."/>
            <person name="Kocsube S."/>
            <person name="Drula E."/>
            <person name="Lipzen A."/>
            <person name="Balint B."/>
            <person name="Henrissat B."/>
            <person name="Andreopoulos B."/>
            <person name="Martin F.M."/>
            <person name="Harder C.B."/>
            <person name="Rigling D."/>
            <person name="Ford K.L."/>
            <person name="Foster G.D."/>
            <person name="Pangilinan J."/>
            <person name="Papanicolaou A."/>
            <person name="Barry K."/>
            <person name="LaButti K."/>
            <person name="Viragh M."/>
            <person name="Koriabine M."/>
            <person name="Yan M."/>
            <person name="Riley R."/>
            <person name="Champramary S."/>
            <person name="Plett K.L."/>
            <person name="Tsai I.J."/>
            <person name="Slot J."/>
            <person name="Sipos G."/>
            <person name="Plett J."/>
            <person name="Nagy L.G."/>
            <person name="Grigoriev I.V."/>
        </authorList>
    </citation>
    <scope>NUCLEOTIDE SEQUENCE</scope>
    <source>
        <strain evidence="1">ICMP 16352</strain>
    </source>
</reference>
<keyword evidence="2" id="KW-1185">Reference proteome</keyword>
<organism evidence="1 2">
    <name type="scientific">Armillaria novae-zelandiae</name>
    <dbReference type="NCBI Taxonomy" id="153914"/>
    <lineage>
        <taxon>Eukaryota</taxon>
        <taxon>Fungi</taxon>
        <taxon>Dikarya</taxon>
        <taxon>Basidiomycota</taxon>
        <taxon>Agaricomycotina</taxon>
        <taxon>Agaricomycetes</taxon>
        <taxon>Agaricomycetidae</taxon>
        <taxon>Agaricales</taxon>
        <taxon>Marasmiineae</taxon>
        <taxon>Physalacriaceae</taxon>
        <taxon>Armillaria</taxon>
    </lineage>
</organism>
<dbReference type="AlphaFoldDB" id="A0AA39NY99"/>
<evidence type="ECO:0000313" key="1">
    <source>
        <dbReference type="EMBL" id="KAK0473900.1"/>
    </source>
</evidence>
<dbReference type="EMBL" id="JAUEPR010000030">
    <property type="protein sequence ID" value="KAK0473900.1"/>
    <property type="molecule type" value="Genomic_DNA"/>
</dbReference>
<feature type="non-terminal residue" evidence="1">
    <location>
        <position position="167"/>
    </location>
</feature>
<accession>A0AA39NY99</accession>
<name>A0AA39NY99_9AGAR</name>
<protein>
    <submittedName>
        <fullName evidence="1">Uncharacterized protein</fullName>
    </submittedName>
</protein>
<sequence>MLPELKNFLDGVVTDLGIGDISCQSMRLHLELMSGTSFLGKDHMCLYGSHILSAVGHVVQAIAKAAGLQGLTIVLYRPVGQTIYAQGGHSNITVEHKWLENGQVRQQTVLVCSEEDEAYSVLLLKAEDLSRPLKLDATKEQTNANAMAVRVSFSLTWHLITAPSYTV</sequence>
<comment type="caution">
    <text evidence="1">The sequence shown here is derived from an EMBL/GenBank/DDBJ whole genome shotgun (WGS) entry which is preliminary data.</text>
</comment>
<proteinExistence type="predicted"/>
<evidence type="ECO:0000313" key="2">
    <source>
        <dbReference type="Proteomes" id="UP001175227"/>
    </source>
</evidence>